<organism evidence="9 10">
    <name type="scientific">Pseudomicrostroma glucosiphilum</name>
    <dbReference type="NCBI Taxonomy" id="1684307"/>
    <lineage>
        <taxon>Eukaryota</taxon>
        <taxon>Fungi</taxon>
        <taxon>Dikarya</taxon>
        <taxon>Basidiomycota</taxon>
        <taxon>Ustilaginomycotina</taxon>
        <taxon>Exobasidiomycetes</taxon>
        <taxon>Microstromatales</taxon>
        <taxon>Microstromatales incertae sedis</taxon>
        <taxon>Pseudomicrostroma</taxon>
    </lineage>
</organism>
<accession>A0A316UAK5</accession>
<dbReference type="AlphaFoldDB" id="A0A316UAK5"/>
<dbReference type="Proteomes" id="UP000245942">
    <property type="component" value="Unassembled WGS sequence"/>
</dbReference>
<keyword evidence="5" id="KW-0999">Mitochondrion inner membrane</keyword>
<feature type="non-terminal residue" evidence="9">
    <location>
        <position position="88"/>
    </location>
</feature>
<dbReference type="GO" id="GO:0033617">
    <property type="term" value="P:mitochondrial respiratory chain complex IV assembly"/>
    <property type="evidence" value="ECO:0007669"/>
    <property type="project" value="InterPro"/>
</dbReference>
<keyword evidence="6" id="KW-1133">Transmembrane helix</keyword>
<evidence type="ECO:0000313" key="10">
    <source>
        <dbReference type="Proteomes" id="UP000245942"/>
    </source>
</evidence>
<comment type="similarity">
    <text evidence="2">Belongs to the COX20 family.</text>
</comment>
<keyword evidence="10" id="KW-1185">Reference proteome</keyword>
<gene>
    <name evidence="9" type="ORF">BCV69DRAFT_241199</name>
</gene>
<dbReference type="PANTHER" id="PTHR31586:SF1">
    <property type="entry name" value="CYTOCHROME C OXIDASE ASSEMBLY PROTEIN COX20, MITOCHONDRIAL"/>
    <property type="match status" value="1"/>
</dbReference>
<keyword evidence="7" id="KW-0496">Mitochondrion</keyword>
<feature type="non-terminal residue" evidence="9">
    <location>
        <position position="1"/>
    </location>
</feature>
<keyword evidence="4" id="KW-0812">Transmembrane</keyword>
<protein>
    <recommendedName>
        <fullName evidence="3">Cytochrome c oxidase assembly protein COX20, mitochondrial</fullName>
    </recommendedName>
</protein>
<evidence type="ECO:0000256" key="7">
    <source>
        <dbReference type="ARBA" id="ARBA00023128"/>
    </source>
</evidence>
<dbReference type="PANTHER" id="PTHR31586">
    <property type="entry name" value="CYTOCHROME C OXIDASE PROTEIN 20"/>
    <property type="match status" value="1"/>
</dbReference>
<evidence type="ECO:0000256" key="3">
    <source>
        <dbReference type="ARBA" id="ARBA00017689"/>
    </source>
</evidence>
<comment type="subcellular location">
    <subcellularLocation>
        <location evidence="1">Mitochondrion inner membrane</location>
    </subcellularLocation>
</comment>
<evidence type="ECO:0000256" key="5">
    <source>
        <dbReference type="ARBA" id="ARBA00022792"/>
    </source>
</evidence>
<evidence type="ECO:0000256" key="2">
    <source>
        <dbReference type="ARBA" id="ARBA00009575"/>
    </source>
</evidence>
<reference evidence="9 10" key="1">
    <citation type="journal article" date="2018" name="Mol. Biol. Evol.">
        <title>Broad Genomic Sampling Reveals a Smut Pathogenic Ancestry of the Fungal Clade Ustilaginomycotina.</title>
        <authorList>
            <person name="Kijpornyongpan T."/>
            <person name="Mondo S.J."/>
            <person name="Barry K."/>
            <person name="Sandor L."/>
            <person name="Lee J."/>
            <person name="Lipzen A."/>
            <person name="Pangilinan J."/>
            <person name="LaButti K."/>
            <person name="Hainaut M."/>
            <person name="Henrissat B."/>
            <person name="Grigoriev I.V."/>
            <person name="Spatafora J.W."/>
            <person name="Aime M.C."/>
        </authorList>
    </citation>
    <scope>NUCLEOTIDE SEQUENCE [LARGE SCALE GENOMIC DNA]</scope>
    <source>
        <strain evidence="9 10">MCA 4718</strain>
    </source>
</reference>
<keyword evidence="8" id="KW-0472">Membrane</keyword>
<proteinExistence type="inferred from homology"/>
<dbReference type="GeneID" id="37011740"/>
<dbReference type="EMBL" id="KZ819324">
    <property type="protein sequence ID" value="PWN21888.1"/>
    <property type="molecule type" value="Genomic_DNA"/>
</dbReference>
<evidence type="ECO:0000256" key="1">
    <source>
        <dbReference type="ARBA" id="ARBA00004273"/>
    </source>
</evidence>
<dbReference type="GO" id="GO:0005743">
    <property type="term" value="C:mitochondrial inner membrane"/>
    <property type="evidence" value="ECO:0007669"/>
    <property type="project" value="UniProtKB-SubCell"/>
</dbReference>
<evidence type="ECO:0000256" key="4">
    <source>
        <dbReference type="ARBA" id="ARBA00022692"/>
    </source>
</evidence>
<dbReference type="OrthoDB" id="14603at2759"/>
<name>A0A316UAK5_9BASI</name>
<dbReference type="Pfam" id="PF12597">
    <property type="entry name" value="Cox20"/>
    <property type="match status" value="1"/>
</dbReference>
<evidence type="ECO:0000256" key="6">
    <source>
        <dbReference type="ARBA" id="ARBA00022989"/>
    </source>
</evidence>
<evidence type="ECO:0000313" key="9">
    <source>
        <dbReference type="EMBL" id="PWN21888.1"/>
    </source>
</evidence>
<evidence type="ECO:0000256" key="8">
    <source>
        <dbReference type="ARBA" id="ARBA00023136"/>
    </source>
</evidence>
<dbReference type="InterPro" id="IPR022533">
    <property type="entry name" value="Cox20"/>
</dbReference>
<dbReference type="RefSeq" id="XP_025349048.1">
    <property type="nucleotide sequence ID" value="XM_025490006.1"/>
</dbReference>
<sequence>GRMPCARRSYLLGLCTGIGVTAIRMVTGRSLRTSANWGAGSFVLVSVTSWEMCRRSLAAEQNRMKMVIQHHQRNRGSKALATPESASL</sequence>